<dbReference type="Proteomes" id="UP001595476">
    <property type="component" value="Unassembled WGS sequence"/>
</dbReference>
<organism evidence="1 2">
    <name type="scientific">Litoribrevibacter euphylliae</name>
    <dbReference type="NCBI Taxonomy" id="1834034"/>
    <lineage>
        <taxon>Bacteria</taxon>
        <taxon>Pseudomonadati</taxon>
        <taxon>Pseudomonadota</taxon>
        <taxon>Gammaproteobacteria</taxon>
        <taxon>Oceanospirillales</taxon>
        <taxon>Oceanospirillaceae</taxon>
        <taxon>Litoribrevibacter</taxon>
    </lineage>
</organism>
<sequence>MLKMKKACEKCSAPLGLTDRAFICSYECTFCHDCTTSMNHICPNCEGELVQRPTRVKGVAQVAASQIKQKLFGK</sequence>
<keyword evidence="2" id="KW-1185">Reference proteome</keyword>
<protein>
    <submittedName>
        <fullName evidence="1">DUF1272 domain-containing protein</fullName>
    </submittedName>
</protein>
<reference evidence="2" key="1">
    <citation type="journal article" date="2019" name="Int. J. Syst. Evol. Microbiol.">
        <title>The Global Catalogue of Microorganisms (GCM) 10K type strain sequencing project: providing services to taxonomists for standard genome sequencing and annotation.</title>
        <authorList>
            <consortium name="The Broad Institute Genomics Platform"/>
            <consortium name="The Broad Institute Genome Sequencing Center for Infectious Disease"/>
            <person name="Wu L."/>
            <person name="Ma J."/>
        </authorList>
    </citation>
    <scope>NUCLEOTIDE SEQUENCE [LARGE SCALE GENOMIC DNA]</scope>
    <source>
        <strain evidence="2">KCTC 52438</strain>
    </source>
</reference>
<name>A0ABV7HFW8_9GAMM</name>
<proteinExistence type="predicted"/>
<dbReference type="Pfam" id="PF06906">
    <property type="entry name" value="DUF1272"/>
    <property type="match status" value="1"/>
</dbReference>
<accession>A0ABV7HFW8</accession>
<dbReference type="RefSeq" id="WP_386717621.1">
    <property type="nucleotide sequence ID" value="NZ_JBHRSZ010000002.1"/>
</dbReference>
<gene>
    <name evidence="1" type="ORF">ACFOEK_06045</name>
</gene>
<evidence type="ECO:0000313" key="1">
    <source>
        <dbReference type="EMBL" id="MFC3150577.1"/>
    </source>
</evidence>
<dbReference type="EMBL" id="JBHRSZ010000002">
    <property type="protein sequence ID" value="MFC3150577.1"/>
    <property type="molecule type" value="Genomic_DNA"/>
</dbReference>
<evidence type="ECO:0000313" key="2">
    <source>
        <dbReference type="Proteomes" id="UP001595476"/>
    </source>
</evidence>
<comment type="caution">
    <text evidence="1">The sequence shown here is derived from an EMBL/GenBank/DDBJ whole genome shotgun (WGS) entry which is preliminary data.</text>
</comment>
<dbReference type="InterPro" id="IPR010696">
    <property type="entry name" value="DUF1272"/>
</dbReference>